<keyword evidence="4" id="KW-1185">Reference proteome</keyword>
<organism evidence="3 4">
    <name type="scientific">Planomonospora sphaerica</name>
    <dbReference type="NCBI Taxonomy" id="161355"/>
    <lineage>
        <taxon>Bacteria</taxon>
        <taxon>Bacillati</taxon>
        <taxon>Actinomycetota</taxon>
        <taxon>Actinomycetes</taxon>
        <taxon>Streptosporangiales</taxon>
        <taxon>Streptosporangiaceae</taxon>
        <taxon>Planomonospora</taxon>
    </lineage>
</organism>
<feature type="compositionally biased region" description="Basic and acidic residues" evidence="1">
    <location>
        <begin position="55"/>
        <end position="86"/>
    </location>
</feature>
<gene>
    <name evidence="3" type="ORF">PS9374_04075</name>
</gene>
<evidence type="ECO:0000256" key="1">
    <source>
        <dbReference type="SAM" id="MobiDB-lite"/>
    </source>
</evidence>
<reference evidence="3 4" key="1">
    <citation type="journal article" date="2016" name="Genome Announc.">
        <title>Draft Genome Sequence of Planomonospora sphaerica JCM9374, a Rare Actinomycete.</title>
        <authorList>
            <person name="Dohra H."/>
            <person name="Suzuki T."/>
            <person name="Inoue Y."/>
            <person name="Kodani S."/>
        </authorList>
    </citation>
    <scope>NUCLEOTIDE SEQUENCE [LARGE SCALE GENOMIC DNA]</scope>
    <source>
        <strain evidence="3 4">JCM 9374</strain>
    </source>
</reference>
<keyword evidence="2" id="KW-0812">Transmembrane</keyword>
<comment type="caution">
    <text evidence="3">The sequence shown here is derived from an EMBL/GenBank/DDBJ whole genome shotgun (WGS) entry which is preliminary data.</text>
</comment>
<dbReference type="Proteomes" id="UP000077701">
    <property type="component" value="Unassembled WGS sequence"/>
</dbReference>
<accession>A0A171DGV5</accession>
<keyword evidence="2" id="KW-0472">Membrane</keyword>
<dbReference type="OrthoDB" id="3543924at2"/>
<feature type="transmembrane region" description="Helical" evidence="2">
    <location>
        <begin position="6"/>
        <end position="24"/>
    </location>
</feature>
<feature type="region of interest" description="Disordered" evidence="1">
    <location>
        <begin position="53"/>
        <end position="86"/>
    </location>
</feature>
<dbReference type="EMBL" id="BDCX01000009">
    <property type="protein sequence ID" value="GAT68410.1"/>
    <property type="molecule type" value="Genomic_DNA"/>
</dbReference>
<reference evidence="4" key="2">
    <citation type="submission" date="2016-04" db="EMBL/GenBank/DDBJ databases">
        <title>Planomonospora sphaerica JCM9374 whole genome shotgun sequence.</title>
        <authorList>
            <person name="Suzuki T."/>
            <person name="Dohra H."/>
            <person name="Kodani S."/>
        </authorList>
    </citation>
    <scope>NUCLEOTIDE SEQUENCE [LARGE SCALE GENOMIC DNA]</scope>
    <source>
        <strain evidence="4">JCM 9374</strain>
    </source>
</reference>
<evidence type="ECO:0000256" key="2">
    <source>
        <dbReference type="SAM" id="Phobius"/>
    </source>
</evidence>
<evidence type="ECO:0000313" key="4">
    <source>
        <dbReference type="Proteomes" id="UP000077701"/>
    </source>
</evidence>
<evidence type="ECO:0000313" key="3">
    <source>
        <dbReference type="EMBL" id="GAT68410.1"/>
    </source>
</evidence>
<keyword evidence="2" id="KW-1133">Transmembrane helix</keyword>
<dbReference type="STRING" id="161355.PS9374_04075"/>
<protein>
    <submittedName>
        <fullName evidence="3">Uncharacterized protein</fullName>
    </submittedName>
</protein>
<proteinExistence type="predicted"/>
<dbReference type="AlphaFoldDB" id="A0A171DGV5"/>
<sequence length="86" mass="9661">MQTVIGILFVGVVLFGVDRLMLFLESRGHVNWRRKGRLDLSAGPVAELESLLVPDRGDGESGEHDDRWESAERYGSADRREYAGRS</sequence>
<name>A0A171DGV5_9ACTN</name>
<dbReference type="RefSeq" id="WP_068898888.1">
    <property type="nucleotide sequence ID" value="NZ_BDCX01000009.1"/>
</dbReference>